<comment type="caution">
    <text evidence="9">The sequence shown here is derived from an EMBL/GenBank/DDBJ whole genome shotgun (WGS) entry which is preliminary data.</text>
</comment>
<protein>
    <submittedName>
        <fullName evidence="9">LexA family transcriptional repressor</fullName>
    </submittedName>
</protein>
<dbReference type="SUPFAM" id="SSF46785">
    <property type="entry name" value="Winged helix' DNA-binding domain"/>
    <property type="match status" value="1"/>
</dbReference>
<dbReference type="Proteomes" id="UP000241912">
    <property type="component" value="Unassembled WGS sequence"/>
</dbReference>
<dbReference type="GO" id="GO:0016787">
    <property type="term" value="F:hydrolase activity"/>
    <property type="evidence" value="ECO:0007669"/>
    <property type="project" value="UniProtKB-KW"/>
</dbReference>
<evidence type="ECO:0000313" key="10">
    <source>
        <dbReference type="Proteomes" id="UP000241912"/>
    </source>
</evidence>
<comment type="similarity">
    <text evidence="1 7">Belongs to the peptidase S24 family.</text>
</comment>
<dbReference type="InterPro" id="IPR006197">
    <property type="entry name" value="Peptidase_S24_LexA"/>
</dbReference>
<keyword evidence="4 7" id="KW-0068">Autocatalytic cleavage</keyword>
<dbReference type="InterPro" id="IPR036286">
    <property type="entry name" value="LexA/Signal_pep-like_sf"/>
</dbReference>
<evidence type="ECO:0000256" key="4">
    <source>
        <dbReference type="ARBA" id="ARBA00022813"/>
    </source>
</evidence>
<dbReference type="PRINTS" id="PR00726">
    <property type="entry name" value="LEXASERPTASE"/>
</dbReference>
<dbReference type="PANTHER" id="PTHR33516">
    <property type="entry name" value="LEXA REPRESSOR"/>
    <property type="match status" value="1"/>
</dbReference>
<dbReference type="SUPFAM" id="SSF51306">
    <property type="entry name" value="LexA/Signal peptidase"/>
    <property type="match status" value="1"/>
</dbReference>
<dbReference type="GO" id="GO:0003677">
    <property type="term" value="F:DNA binding"/>
    <property type="evidence" value="ECO:0007669"/>
    <property type="project" value="InterPro"/>
</dbReference>
<dbReference type="InterPro" id="IPR036388">
    <property type="entry name" value="WH-like_DNA-bd_sf"/>
</dbReference>
<dbReference type="InterPro" id="IPR039418">
    <property type="entry name" value="LexA-like"/>
</dbReference>
<feature type="domain" description="Peptidase S24/S26A/S26B/S26C" evidence="8">
    <location>
        <begin position="83"/>
        <end position="192"/>
    </location>
</feature>
<evidence type="ECO:0000256" key="3">
    <source>
        <dbReference type="ARBA" id="ARBA00022801"/>
    </source>
</evidence>
<dbReference type="Pfam" id="PF00717">
    <property type="entry name" value="Peptidase_S24"/>
    <property type="match status" value="1"/>
</dbReference>
<evidence type="ECO:0000313" key="9">
    <source>
        <dbReference type="EMBL" id="PSJ17159.1"/>
    </source>
</evidence>
<dbReference type="AlphaFoldDB" id="A0A2P7NUP0"/>
<dbReference type="GO" id="GO:0006355">
    <property type="term" value="P:regulation of DNA-templated transcription"/>
    <property type="evidence" value="ECO:0007669"/>
    <property type="project" value="InterPro"/>
</dbReference>
<dbReference type="PANTHER" id="PTHR33516:SF2">
    <property type="entry name" value="LEXA REPRESSOR-RELATED"/>
    <property type="match status" value="1"/>
</dbReference>
<keyword evidence="6" id="KW-0742">SOS response</keyword>
<sequence length="199" mass="22001">MKKNDPSPTKDHEYLAKLQAYYAGHRVIPSYSRLMEILGFASKSAIKKVLERLEAAGMLERTPDGDWAPSDLFFERAIANHPVSAGTPASVADEPCEKVILDRFLIKNPSQTVLVRVKGDSMINAGIHNGDLAVVERRSHADPGELVVAIIDDEFTLKTLGHDKVGFHLIPANPHYLIIRPQGKLEIFGIVVGLVRKYP</sequence>
<dbReference type="Gene3D" id="2.10.109.10">
    <property type="entry name" value="Umud Fragment, subunit A"/>
    <property type="match status" value="1"/>
</dbReference>
<dbReference type="Gene3D" id="1.10.10.10">
    <property type="entry name" value="Winged helix-like DNA-binding domain superfamily/Winged helix DNA-binding domain"/>
    <property type="match status" value="1"/>
</dbReference>
<name>A0A2P7NUP0_9PROT</name>
<dbReference type="InterPro" id="IPR050077">
    <property type="entry name" value="LexA_repressor"/>
</dbReference>
<evidence type="ECO:0000256" key="1">
    <source>
        <dbReference type="ARBA" id="ARBA00007484"/>
    </source>
</evidence>
<dbReference type="GO" id="GO:0009432">
    <property type="term" value="P:SOS response"/>
    <property type="evidence" value="ECO:0007669"/>
    <property type="project" value="UniProtKB-KW"/>
</dbReference>
<evidence type="ECO:0000256" key="6">
    <source>
        <dbReference type="ARBA" id="ARBA00023236"/>
    </source>
</evidence>
<keyword evidence="3 7" id="KW-0378">Hydrolase</keyword>
<keyword evidence="2" id="KW-0227">DNA damage</keyword>
<evidence type="ECO:0000256" key="2">
    <source>
        <dbReference type="ARBA" id="ARBA00022763"/>
    </source>
</evidence>
<dbReference type="InterPro" id="IPR036390">
    <property type="entry name" value="WH_DNA-bd_sf"/>
</dbReference>
<dbReference type="CDD" id="cd06529">
    <property type="entry name" value="S24_LexA-like"/>
    <property type="match status" value="1"/>
</dbReference>
<evidence type="ECO:0000256" key="7">
    <source>
        <dbReference type="RuleBase" id="RU003991"/>
    </source>
</evidence>
<keyword evidence="10" id="KW-1185">Reference proteome</keyword>
<reference evidence="9 10" key="1">
    <citation type="submission" date="2018-03" db="EMBL/GenBank/DDBJ databases">
        <title>Draft genome of Nitrosomonas supralitoralis APG5.</title>
        <authorList>
            <person name="Urakawa H."/>
            <person name="Lopez J.V."/>
        </authorList>
    </citation>
    <scope>NUCLEOTIDE SEQUENCE [LARGE SCALE GENOMIC DNA]</scope>
    <source>
        <strain evidence="9 10">APG5</strain>
    </source>
</reference>
<keyword evidence="5" id="KW-0234">DNA repair</keyword>
<evidence type="ECO:0000256" key="5">
    <source>
        <dbReference type="ARBA" id="ARBA00023204"/>
    </source>
</evidence>
<proteinExistence type="inferred from homology"/>
<evidence type="ECO:0000259" key="8">
    <source>
        <dbReference type="Pfam" id="PF00717"/>
    </source>
</evidence>
<gene>
    <name evidence="9" type="ORF">C7H79_09665</name>
</gene>
<organism evidence="9 10">
    <name type="scientific">Nitrosomonas supralitoralis</name>
    <dbReference type="NCBI Taxonomy" id="2116706"/>
    <lineage>
        <taxon>Bacteria</taxon>
        <taxon>Pseudomonadati</taxon>
        <taxon>Pseudomonadota</taxon>
        <taxon>Betaproteobacteria</taxon>
        <taxon>Nitrosomonadales</taxon>
        <taxon>Nitrosomonadaceae</taxon>
        <taxon>Nitrosomonas</taxon>
    </lineage>
</organism>
<dbReference type="InterPro" id="IPR015927">
    <property type="entry name" value="Peptidase_S24_S26A/B/C"/>
</dbReference>
<dbReference type="OrthoDB" id="9802364at2"/>
<dbReference type="EMBL" id="PXXU01000026">
    <property type="protein sequence ID" value="PSJ17159.1"/>
    <property type="molecule type" value="Genomic_DNA"/>
</dbReference>
<accession>A0A2P7NUP0</accession>
<dbReference type="GO" id="GO:0006281">
    <property type="term" value="P:DNA repair"/>
    <property type="evidence" value="ECO:0007669"/>
    <property type="project" value="UniProtKB-KW"/>
</dbReference>